<organism evidence="2 3">
    <name type="scientific">Paecilomyces lecythidis</name>
    <dbReference type="NCBI Taxonomy" id="3004212"/>
    <lineage>
        <taxon>Eukaryota</taxon>
        <taxon>Fungi</taxon>
        <taxon>Dikarya</taxon>
        <taxon>Ascomycota</taxon>
        <taxon>Pezizomycotina</taxon>
        <taxon>Eurotiomycetes</taxon>
        <taxon>Eurotiomycetidae</taxon>
        <taxon>Eurotiales</taxon>
        <taxon>Thermoascaceae</taxon>
        <taxon>Paecilomyces</taxon>
    </lineage>
</organism>
<comment type="caution">
    <text evidence="2">The sequence shown here is derived from an EMBL/GenBank/DDBJ whole genome shotgun (WGS) entry which is preliminary data.</text>
</comment>
<dbReference type="EMBL" id="JAVDPF010000012">
    <property type="protein sequence ID" value="KAL1878443.1"/>
    <property type="molecule type" value="Genomic_DNA"/>
</dbReference>
<feature type="domain" description="AB hydrolase-1" evidence="1">
    <location>
        <begin position="8"/>
        <end position="242"/>
    </location>
</feature>
<dbReference type="Proteomes" id="UP001583193">
    <property type="component" value="Unassembled WGS sequence"/>
</dbReference>
<protein>
    <recommendedName>
        <fullName evidence="1">AB hydrolase-1 domain-containing protein</fullName>
    </recommendedName>
</protein>
<accession>A0ABR3XS74</accession>
<evidence type="ECO:0000313" key="2">
    <source>
        <dbReference type="EMBL" id="KAL1878443.1"/>
    </source>
</evidence>
<gene>
    <name evidence="2" type="ORF">Plec18167_004515</name>
</gene>
<dbReference type="InterPro" id="IPR052897">
    <property type="entry name" value="Sec-Metab_Biosynth_Hydrolase"/>
</dbReference>
<evidence type="ECO:0000259" key="1">
    <source>
        <dbReference type="Pfam" id="PF12697"/>
    </source>
</evidence>
<keyword evidence="3" id="KW-1185">Reference proteome</keyword>
<dbReference type="InterPro" id="IPR029058">
    <property type="entry name" value="AB_hydrolase_fold"/>
</dbReference>
<dbReference type="SUPFAM" id="SSF53474">
    <property type="entry name" value="alpha/beta-Hydrolases"/>
    <property type="match status" value="1"/>
</dbReference>
<proteinExistence type="predicted"/>
<sequence>MASNKPSIVIVPGSFSPASLYDTLAANLREFGYETIVGDLLSVTRGPPQSGATMEDDAGVFHEIIEKLSNQEKDVVVLTHSYGGMVGNESAKGLSKAEREIQGRPGGIIKIVYLTSVISEVGKSSPSDIIPDYLTLKDDYLFLDPVPGAKAIVSDLPLEEGIKVTQKLARHSAVSFSGQLTYAAYRWIPIVYIVCEKDKVIPPEYQRNFIELLEKESNKPVPTISLDSGHCPNASMPEELAKVVQKAIVEL</sequence>
<dbReference type="PANTHER" id="PTHR37017">
    <property type="entry name" value="AB HYDROLASE-1 DOMAIN-CONTAINING PROTEIN-RELATED"/>
    <property type="match status" value="1"/>
</dbReference>
<dbReference type="PANTHER" id="PTHR37017:SF13">
    <property type="entry name" value="AB HYDROLASE-1 DOMAIN-CONTAINING PROTEIN"/>
    <property type="match status" value="1"/>
</dbReference>
<dbReference type="Gene3D" id="3.40.50.1820">
    <property type="entry name" value="alpha/beta hydrolase"/>
    <property type="match status" value="1"/>
</dbReference>
<dbReference type="Pfam" id="PF12697">
    <property type="entry name" value="Abhydrolase_6"/>
    <property type="match status" value="1"/>
</dbReference>
<dbReference type="InterPro" id="IPR000073">
    <property type="entry name" value="AB_hydrolase_1"/>
</dbReference>
<reference evidence="2 3" key="1">
    <citation type="journal article" date="2024" name="IMA Fungus">
        <title>IMA Genome - F19 : A genome assembly and annotation guide to empower mycologists, including annotated draft genome sequences of Ceratocystis pirilliformis, Diaporthe australafricana, Fusarium ophioides, Paecilomyces lecythidis, and Sporothrix stenoceras.</title>
        <authorList>
            <person name="Aylward J."/>
            <person name="Wilson A.M."/>
            <person name="Visagie C.M."/>
            <person name="Spraker J."/>
            <person name="Barnes I."/>
            <person name="Buitendag C."/>
            <person name="Ceriani C."/>
            <person name="Del Mar Angel L."/>
            <person name="du Plessis D."/>
            <person name="Fuchs T."/>
            <person name="Gasser K."/>
            <person name="Kramer D."/>
            <person name="Li W."/>
            <person name="Munsamy K."/>
            <person name="Piso A."/>
            <person name="Price J.L."/>
            <person name="Sonnekus B."/>
            <person name="Thomas C."/>
            <person name="van der Nest A."/>
            <person name="van Dijk A."/>
            <person name="van Heerden A."/>
            <person name="van Vuuren N."/>
            <person name="Yilmaz N."/>
            <person name="Duong T.A."/>
            <person name="van der Merwe N.A."/>
            <person name="Wingfield M.J."/>
            <person name="Wingfield B.D."/>
        </authorList>
    </citation>
    <scope>NUCLEOTIDE SEQUENCE [LARGE SCALE GENOMIC DNA]</scope>
    <source>
        <strain evidence="2 3">CMW 18167</strain>
    </source>
</reference>
<evidence type="ECO:0000313" key="3">
    <source>
        <dbReference type="Proteomes" id="UP001583193"/>
    </source>
</evidence>
<name>A0ABR3XS74_9EURO</name>